<feature type="region of interest" description="Disordered" evidence="7">
    <location>
        <begin position="91"/>
        <end position="283"/>
    </location>
</feature>
<feature type="compositionally biased region" description="Acidic residues" evidence="7">
    <location>
        <begin position="161"/>
        <end position="173"/>
    </location>
</feature>
<dbReference type="PANTHER" id="PTHR16684:SF11">
    <property type="entry name" value="CENTROMERE PROTEIN C"/>
    <property type="match status" value="1"/>
</dbReference>
<dbReference type="eggNOG" id="ENOG502S47H">
    <property type="taxonomic scope" value="Eukaryota"/>
</dbReference>
<feature type="compositionally biased region" description="Acidic residues" evidence="7">
    <location>
        <begin position="229"/>
        <end position="241"/>
    </location>
</feature>
<comment type="similarity">
    <text evidence="2">Belongs to the CENP-C/MIF2 family.</text>
</comment>
<protein>
    <recommendedName>
        <fullName evidence="6">CENP-C homolog</fullName>
    </recommendedName>
</protein>
<dbReference type="RefSeq" id="XP_002551465.1">
    <property type="nucleotide sequence ID" value="XM_002551419.1"/>
</dbReference>
<evidence type="ECO:0000256" key="4">
    <source>
        <dbReference type="ARBA" id="ARBA00023242"/>
    </source>
</evidence>
<gene>
    <name evidence="9" type="ORF">CTRG_05763</name>
</gene>
<name>C5MI70_CANTT</name>
<dbReference type="SUPFAM" id="SSF51182">
    <property type="entry name" value="RmlC-like cupins"/>
    <property type="match status" value="1"/>
</dbReference>
<keyword evidence="4" id="KW-0539">Nucleus</keyword>
<dbReference type="HOGENOM" id="CLU_527842_0_0_1"/>
<reference evidence="9 10" key="1">
    <citation type="journal article" date="2009" name="Nature">
        <title>Evolution of pathogenicity and sexual reproduction in eight Candida genomes.</title>
        <authorList>
            <person name="Butler G."/>
            <person name="Rasmussen M.D."/>
            <person name="Lin M.F."/>
            <person name="Santos M.A."/>
            <person name="Sakthikumar S."/>
            <person name="Munro C.A."/>
            <person name="Rheinbay E."/>
            <person name="Grabherr M."/>
            <person name="Forche A."/>
            <person name="Reedy J.L."/>
            <person name="Agrafioti I."/>
            <person name="Arnaud M.B."/>
            <person name="Bates S."/>
            <person name="Brown A.J."/>
            <person name="Brunke S."/>
            <person name="Costanzo M.C."/>
            <person name="Fitzpatrick D.A."/>
            <person name="de Groot P.W."/>
            <person name="Harris D."/>
            <person name="Hoyer L.L."/>
            <person name="Hube B."/>
            <person name="Klis F.M."/>
            <person name="Kodira C."/>
            <person name="Lennard N."/>
            <person name="Logue M.E."/>
            <person name="Martin R."/>
            <person name="Neiman A.M."/>
            <person name="Nikolaou E."/>
            <person name="Quail M.A."/>
            <person name="Quinn J."/>
            <person name="Santos M.C."/>
            <person name="Schmitzberger F.F."/>
            <person name="Sherlock G."/>
            <person name="Shah P."/>
            <person name="Silverstein K.A."/>
            <person name="Skrzypek M.S."/>
            <person name="Soll D."/>
            <person name="Staggs R."/>
            <person name="Stansfield I."/>
            <person name="Stumpf M.P."/>
            <person name="Sudbery P.E."/>
            <person name="Srikantha T."/>
            <person name="Zeng Q."/>
            <person name="Berman J."/>
            <person name="Berriman M."/>
            <person name="Heitman J."/>
            <person name="Gow N.A."/>
            <person name="Lorenz M.C."/>
            <person name="Birren B.W."/>
            <person name="Kellis M."/>
            <person name="Cuomo C.A."/>
        </authorList>
    </citation>
    <scope>NUCLEOTIDE SEQUENCE [LARGE SCALE GENOMIC DNA]</scope>
    <source>
        <strain evidence="10">ATCC MYA-3404 / T1</strain>
    </source>
</reference>
<dbReference type="GO" id="GO:0051455">
    <property type="term" value="P:spindle attachment to meiosis I kinetochore"/>
    <property type="evidence" value="ECO:0007669"/>
    <property type="project" value="TreeGrafter"/>
</dbReference>
<dbReference type="STRING" id="294747.C5MI70"/>
<organism evidence="9 10">
    <name type="scientific">Candida tropicalis (strain ATCC MYA-3404 / T1)</name>
    <name type="common">Yeast</name>
    <dbReference type="NCBI Taxonomy" id="294747"/>
    <lineage>
        <taxon>Eukaryota</taxon>
        <taxon>Fungi</taxon>
        <taxon>Dikarya</taxon>
        <taxon>Ascomycota</taxon>
        <taxon>Saccharomycotina</taxon>
        <taxon>Pichiomycetes</taxon>
        <taxon>Debaryomycetaceae</taxon>
        <taxon>Candida/Lodderomyces clade</taxon>
        <taxon>Candida</taxon>
    </lineage>
</organism>
<evidence type="ECO:0000313" key="10">
    <source>
        <dbReference type="Proteomes" id="UP000002037"/>
    </source>
</evidence>
<dbReference type="GO" id="GO:0005634">
    <property type="term" value="C:nucleus"/>
    <property type="evidence" value="ECO:0007669"/>
    <property type="project" value="UniProtKB-SubCell"/>
</dbReference>
<feature type="compositionally biased region" description="Acidic residues" evidence="7">
    <location>
        <begin position="115"/>
        <end position="128"/>
    </location>
</feature>
<dbReference type="GO" id="GO:0051315">
    <property type="term" value="P:attachment of mitotic spindle microtubules to kinetochore"/>
    <property type="evidence" value="ECO:0007669"/>
    <property type="project" value="TreeGrafter"/>
</dbReference>
<feature type="compositionally biased region" description="Basic residues" evidence="7">
    <location>
        <begin position="348"/>
        <end position="361"/>
    </location>
</feature>
<dbReference type="GeneID" id="8300979"/>
<comment type="function">
    <text evidence="5">Component of the kinetochore, a multiprotein complex that assembles on centromeric DNA and attaches chromosomes to spindle microtubules, mediating chromosome segregation and sister chromatid segregation during meiosis and mitosis. Component of the inner kinetochore constitutive centromere-associated network (CCAN), which serves as a structural platform for outer kinetochore assembly.</text>
</comment>
<dbReference type="Gene3D" id="2.60.120.10">
    <property type="entry name" value="Jelly Rolls"/>
    <property type="match status" value="1"/>
</dbReference>
<dbReference type="InterPro" id="IPR014710">
    <property type="entry name" value="RmlC-like_jellyroll"/>
</dbReference>
<evidence type="ECO:0000313" key="9">
    <source>
        <dbReference type="EMBL" id="EER30767.1"/>
    </source>
</evidence>
<dbReference type="VEuPathDB" id="FungiDB:CTRG_05763"/>
<proteinExistence type="inferred from homology"/>
<dbReference type="InterPro" id="IPR028386">
    <property type="entry name" value="CENP-C/Mif2/cnp3"/>
</dbReference>
<evidence type="ECO:0000256" key="3">
    <source>
        <dbReference type="ARBA" id="ARBA00023125"/>
    </source>
</evidence>
<dbReference type="FunFam" id="2.60.120.10:FF:000033">
    <property type="entry name" value="Centromere protein C 1"/>
    <property type="match status" value="1"/>
</dbReference>
<feature type="compositionally biased region" description="Low complexity" evidence="7">
    <location>
        <begin position="38"/>
        <end position="59"/>
    </location>
</feature>
<evidence type="ECO:0000256" key="2">
    <source>
        <dbReference type="ARBA" id="ARBA00010291"/>
    </source>
</evidence>
<dbReference type="GO" id="GO:0000776">
    <property type="term" value="C:kinetochore"/>
    <property type="evidence" value="ECO:0007669"/>
    <property type="project" value="InterPro"/>
</dbReference>
<feature type="domain" description="Mif2/CENP-C cupin" evidence="8">
    <location>
        <begin position="426"/>
        <end position="512"/>
    </location>
</feature>
<dbReference type="PANTHER" id="PTHR16684">
    <property type="entry name" value="CENTROMERE PROTEIN C"/>
    <property type="match status" value="1"/>
</dbReference>
<dbReference type="EMBL" id="GG692403">
    <property type="protein sequence ID" value="EER30767.1"/>
    <property type="molecule type" value="Genomic_DNA"/>
</dbReference>
<evidence type="ECO:0000256" key="6">
    <source>
        <dbReference type="ARBA" id="ARBA00075033"/>
    </source>
</evidence>
<dbReference type="Pfam" id="PF11699">
    <property type="entry name" value="CENP-C_C"/>
    <property type="match status" value="1"/>
</dbReference>
<dbReference type="GO" id="GO:0019237">
    <property type="term" value="F:centromeric DNA binding"/>
    <property type="evidence" value="ECO:0007669"/>
    <property type="project" value="InterPro"/>
</dbReference>
<dbReference type="AlphaFoldDB" id="C5MI70"/>
<keyword evidence="10" id="KW-1185">Reference proteome</keyword>
<feature type="compositionally biased region" description="Acidic residues" evidence="7">
    <location>
        <begin position="139"/>
        <end position="152"/>
    </location>
</feature>
<dbReference type="KEGG" id="ctp:CTRG_05763"/>
<dbReference type="OrthoDB" id="1939643at2759"/>
<feature type="compositionally biased region" description="Low complexity" evidence="7">
    <location>
        <begin position="210"/>
        <end position="222"/>
    </location>
</feature>
<feature type="region of interest" description="Disordered" evidence="7">
    <location>
        <begin position="343"/>
        <end position="375"/>
    </location>
</feature>
<evidence type="ECO:0000259" key="8">
    <source>
        <dbReference type="Pfam" id="PF11699"/>
    </source>
</evidence>
<dbReference type="Proteomes" id="UP000002037">
    <property type="component" value="Unassembled WGS sequence"/>
</dbReference>
<evidence type="ECO:0000256" key="5">
    <source>
        <dbReference type="ARBA" id="ARBA00057947"/>
    </source>
</evidence>
<feature type="compositionally biased region" description="Polar residues" evidence="7">
    <location>
        <begin position="91"/>
        <end position="108"/>
    </location>
</feature>
<dbReference type="CDD" id="cd06993">
    <property type="entry name" value="cupin_CENP-C_C"/>
    <property type="match status" value="1"/>
</dbReference>
<evidence type="ECO:0000256" key="7">
    <source>
        <dbReference type="SAM" id="MobiDB-lite"/>
    </source>
</evidence>
<accession>C5MI70</accession>
<dbReference type="InterPro" id="IPR025974">
    <property type="entry name" value="Mif2/CENP-C_cupin"/>
</dbReference>
<dbReference type="InterPro" id="IPR011051">
    <property type="entry name" value="RmlC_Cupin_sf"/>
</dbReference>
<keyword evidence="3" id="KW-0238">DNA-binding</keyword>
<feature type="region of interest" description="Disordered" evidence="7">
    <location>
        <begin position="37"/>
        <end position="69"/>
    </location>
</feature>
<sequence>MYLANLGGRSRKLGLVPKDNIKIDRYGLEDVDDFFNDESTTSQEQQKQKQSGQKLSQLKTRVEPIKEQPFDNIARKINFNDEDEDETFNLTSTISNKKSPAINKQSPLRSPLAEQDFDYNQFDDDIPDENERTNNYSVYDDEQQQQEEEDVNVPDFNMNDTPEDSLQEEEEEEKMTKKKNIRSETKSKSKKGSSSFTKKMALGKTKRLPSSFTDDITSSSITEYNESPTELEDDNIDDEKDESFQEYSSEVPGMAKSRNRVINESNLPSPPPDNNTTGLRRSKRTRIKPLAFWRNERIIYTQDFNSDEDFDTILARDIHNIPLQSIKEVVHIPDNNVATNIQTTTTTTKKRTTKSKKKQIKRPQTPTSDMDDQELSDEEEILSGTEWMKDEDCLQLTVKDNGVLKKRKIAYNQGGGNFKQQSEDNYKVATLFDEDRDFCAGGMLELPIDGFKPPVTVTGSTYMFNVISGMVKVTLNQDEFIVKKGCKLQIPEGNEYSLRNVGKSQAYLFFVQISKPEEVEDTW</sequence>
<comment type="subcellular location">
    <subcellularLocation>
        <location evidence="1">Nucleus</location>
    </subcellularLocation>
</comment>
<evidence type="ECO:0000256" key="1">
    <source>
        <dbReference type="ARBA" id="ARBA00004123"/>
    </source>
</evidence>
<dbReference type="GO" id="GO:0051382">
    <property type="term" value="P:kinetochore assembly"/>
    <property type="evidence" value="ECO:0007669"/>
    <property type="project" value="InterPro"/>
</dbReference>
<feature type="compositionally biased region" description="Basic and acidic residues" evidence="7">
    <location>
        <begin position="60"/>
        <end position="69"/>
    </location>
</feature>